<evidence type="ECO:0000256" key="2">
    <source>
        <dbReference type="ARBA" id="ARBA00023242"/>
    </source>
</evidence>
<name>A0AAN7XAC9_ELEMC</name>
<dbReference type="PANTHER" id="PTHR23348">
    <property type="entry name" value="PERIAXIN/AHNAK"/>
    <property type="match status" value="1"/>
</dbReference>
<organism evidence="4 5">
    <name type="scientific">Eleginops maclovinus</name>
    <name type="common">Patagonian blennie</name>
    <name type="synonym">Eleginus maclovinus</name>
    <dbReference type="NCBI Taxonomy" id="56733"/>
    <lineage>
        <taxon>Eukaryota</taxon>
        <taxon>Metazoa</taxon>
        <taxon>Chordata</taxon>
        <taxon>Craniata</taxon>
        <taxon>Vertebrata</taxon>
        <taxon>Euteleostomi</taxon>
        <taxon>Actinopterygii</taxon>
        <taxon>Neopterygii</taxon>
        <taxon>Teleostei</taxon>
        <taxon>Neoteleostei</taxon>
        <taxon>Acanthomorphata</taxon>
        <taxon>Eupercaria</taxon>
        <taxon>Perciformes</taxon>
        <taxon>Notothenioidei</taxon>
        <taxon>Eleginopidae</taxon>
        <taxon>Eleginops</taxon>
    </lineage>
</organism>
<comment type="subcellular location">
    <subcellularLocation>
        <location evidence="1">Nucleus</location>
    </subcellularLocation>
</comment>
<dbReference type="EMBL" id="JAUZQC010000016">
    <property type="protein sequence ID" value="KAK5857807.1"/>
    <property type="molecule type" value="Genomic_DNA"/>
</dbReference>
<evidence type="ECO:0000256" key="1">
    <source>
        <dbReference type="ARBA" id="ARBA00004123"/>
    </source>
</evidence>
<feature type="region of interest" description="Disordered" evidence="3">
    <location>
        <begin position="196"/>
        <end position="223"/>
    </location>
</feature>
<evidence type="ECO:0000313" key="4">
    <source>
        <dbReference type="EMBL" id="KAK5857807.1"/>
    </source>
</evidence>
<gene>
    <name evidence="4" type="ORF">PBY51_011027</name>
</gene>
<protein>
    <recommendedName>
        <fullName evidence="6">AHNK</fullName>
    </recommendedName>
</protein>
<dbReference type="GO" id="GO:0005737">
    <property type="term" value="C:cytoplasm"/>
    <property type="evidence" value="ECO:0007669"/>
    <property type="project" value="TreeGrafter"/>
</dbReference>
<evidence type="ECO:0000256" key="3">
    <source>
        <dbReference type="SAM" id="MobiDB-lite"/>
    </source>
</evidence>
<sequence>MPTFKIPKFGVGLPSATVEVPENDKDITIDGADIKIPEEVLTVHITAPSVDPSIVIKTEGYEHEGKESKFKLPSLGFSGPQVKQPDIELGLKKKDMDVTLPEARAEVKLPDVGLKTTSAEVEIKSPEIKVAKMGSEGSPSKFKMPTFKLPKFGVSTSSAAIEVPIIDKEIKINGADIQIPEEVLAVHITAPSIETEGPSIDIKTTGTEHEGKGSKFKMPSLGFSGPQIKRPDIDLSLSKKDVDVTLPEAEAEFKPPKVGLKETSAEVEIKSPEIKGVKKGSEGSPSKFKMPTFKLPKFGVSTSSAAVEVPITDKEIKIDGADVQIPEEVLAVHIQHPALTLKAHQ</sequence>
<reference evidence="4 5" key="2">
    <citation type="journal article" date="2023" name="Mol. Biol. Evol.">
        <title>Genomics of Secondarily Temperate Adaptation in the Only Non-Antarctic Icefish.</title>
        <authorList>
            <person name="Rivera-Colon A.G."/>
            <person name="Rayamajhi N."/>
            <person name="Minhas B.F."/>
            <person name="Madrigal G."/>
            <person name="Bilyk K.T."/>
            <person name="Yoon V."/>
            <person name="Hune M."/>
            <person name="Gregory S."/>
            <person name="Cheng C.H.C."/>
            <person name="Catchen J.M."/>
        </authorList>
    </citation>
    <scope>NUCLEOTIDE SEQUENCE [LARGE SCALE GENOMIC DNA]</scope>
    <source>
        <strain evidence="4">JMC-PN-2008</strain>
    </source>
</reference>
<dbReference type="AlphaFoldDB" id="A0AAN7XAC9"/>
<proteinExistence type="predicted"/>
<dbReference type="PANTHER" id="PTHR23348:SF16">
    <property type="entry name" value="LEUCINE RICH REPEAT FAMILY PROTEIN"/>
    <property type="match status" value="1"/>
</dbReference>
<dbReference type="InterPro" id="IPR052082">
    <property type="entry name" value="Myelin_sheath_structural"/>
</dbReference>
<keyword evidence="2" id="KW-0539">Nucleus</keyword>
<accession>A0AAN7XAC9</accession>
<dbReference type="Proteomes" id="UP001346869">
    <property type="component" value="Unassembled WGS sequence"/>
</dbReference>
<evidence type="ECO:0008006" key="6">
    <source>
        <dbReference type="Google" id="ProtNLM"/>
    </source>
</evidence>
<keyword evidence="5" id="KW-1185">Reference proteome</keyword>
<reference evidence="4 5" key="1">
    <citation type="journal article" date="2023" name="Genes (Basel)">
        <title>Chromosome-Level Genome Assembly and Circadian Gene Repertoire of the Patagonia Blennie Eleginops maclovinus-The Closest Ancestral Proxy of Antarctic Cryonotothenioids.</title>
        <authorList>
            <person name="Cheng C.C."/>
            <person name="Rivera-Colon A.G."/>
            <person name="Minhas B.F."/>
            <person name="Wilson L."/>
            <person name="Rayamajhi N."/>
            <person name="Vargas-Chacoff L."/>
            <person name="Catchen J.M."/>
        </authorList>
    </citation>
    <scope>NUCLEOTIDE SEQUENCE [LARGE SCALE GENOMIC DNA]</scope>
    <source>
        <strain evidence="4">JMC-PN-2008</strain>
    </source>
</reference>
<comment type="caution">
    <text evidence="4">The sequence shown here is derived from an EMBL/GenBank/DDBJ whole genome shotgun (WGS) entry which is preliminary data.</text>
</comment>
<evidence type="ECO:0000313" key="5">
    <source>
        <dbReference type="Proteomes" id="UP001346869"/>
    </source>
</evidence>
<dbReference type="GO" id="GO:0043484">
    <property type="term" value="P:regulation of RNA splicing"/>
    <property type="evidence" value="ECO:0007669"/>
    <property type="project" value="TreeGrafter"/>
</dbReference>
<dbReference type="GO" id="GO:0005634">
    <property type="term" value="C:nucleus"/>
    <property type="evidence" value="ECO:0007669"/>
    <property type="project" value="UniProtKB-SubCell"/>
</dbReference>